<dbReference type="InterPro" id="IPR052176">
    <property type="entry name" value="Glycosyl_Hydrlase_43_Enz"/>
</dbReference>
<name>A0AAX1NFC3_9BACT</name>
<dbReference type="CDD" id="cd04084">
    <property type="entry name" value="CBM6_xylanase-like"/>
    <property type="match status" value="1"/>
</dbReference>
<dbReference type="Proteomes" id="UP000678679">
    <property type="component" value="Chromosome 2"/>
</dbReference>
<dbReference type="PANTHER" id="PTHR43772">
    <property type="entry name" value="ENDO-1,4-BETA-XYLANASE"/>
    <property type="match status" value="1"/>
</dbReference>
<dbReference type="InterPro" id="IPR005084">
    <property type="entry name" value="CBM6"/>
</dbReference>
<feature type="site" description="Important for catalytic activity, responsible for pKa modulation of the active site Glu and correct orientation of both the proton donor and substrate" evidence="7">
    <location>
        <position position="156"/>
    </location>
</feature>
<dbReference type="GO" id="GO:0030246">
    <property type="term" value="F:carbohydrate binding"/>
    <property type="evidence" value="ECO:0007669"/>
    <property type="project" value="InterPro"/>
</dbReference>
<evidence type="ECO:0000256" key="3">
    <source>
        <dbReference type="ARBA" id="ARBA00022729"/>
    </source>
</evidence>
<dbReference type="KEGG" id="fya:KMW28_23200"/>
<protein>
    <submittedName>
        <fullName evidence="10">Family 43 glycosylhydrolase</fullName>
    </submittedName>
</protein>
<keyword evidence="5" id="KW-0119">Carbohydrate metabolism</keyword>
<evidence type="ECO:0000256" key="1">
    <source>
        <dbReference type="ARBA" id="ARBA00009865"/>
    </source>
</evidence>
<dbReference type="PANTHER" id="PTHR43772:SF2">
    <property type="entry name" value="PUTATIVE (AFU_ORTHOLOGUE AFUA_2G04480)-RELATED"/>
    <property type="match status" value="1"/>
</dbReference>
<dbReference type="AlphaFoldDB" id="A0AAX1NFC3"/>
<evidence type="ECO:0000256" key="4">
    <source>
        <dbReference type="ARBA" id="ARBA00022801"/>
    </source>
</evidence>
<evidence type="ECO:0000256" key="6">
    <source>
        <dbReference type="ARBA" id="ARBA00023295"/>
    </source>
</evidence>
<reference evidence="10 11" key="1">
    <citation type="submission" date="2021-05" db="EMBL/GenBank/DDBJ databases">
        <title>Comparative genomic studies on the polysaccharide-degrading batcterial strains of the Flammeovirga genus.</title>
        <authorList>
            <person name="Zewei F."/>
            <person name="Zheng Z."/>
            <person name="Yu L."/>
            <person name="Ruyue G."/>
            <person name="Yanhong M."/>
            <person name="Yuanyuan C."/>
            <person name="Jingyan G."/>
            <person name="Wenjun H."/>
        </authorList>
    </citation>
    <scope>NUCLEOTIDE SEQUENCE [LARGE SCALE GENOMIC DNA]</scope>
    <source>
        <strain evidence="10 11">NBRC:100898</strain>
    </source>
</reference>
<gene>
    <name evidence="10" type="ORF">KMW28_23200</name>
</gene>
<feature type="signal peptide" evidence="8">
    <location>
        <begin position="1"/>
        <end position="22"/>
    </location>
</feature>
<keyword evidence="6" id="KW-0326">Glycosidase</keyword>
<proteinExistence type="inferred from homology"/>
<evidence type="ECO:0000256" key="7">
    <source>
        <dbReference type="PIRSR" id="PIRSR606710-2"/>
    </source>
</evidence>
<dbReference type="SUPFAM" id="SSF75005">
    <property type="entry name" value="Arabinanase/levansucrase/invertase"/>
    <property type="match status" value="1"/>
</dbReference>
<dbReference type="CDD" id="cd08990">
    <property type="entry name" value="GH43_AXH_like"/>
    <property type="match status" value="1"/>
</dbReference>
<feature type="domain" description="CBM6" evidence="9">
    <location>
        <begin position="526"/>
        <end position="650"/>
    </location>
</feature>
<keyword evidence="3 8" id="KW-0732">Signal</keyword>
<keyword evidence="2" id="KW-0624">Polysaccharide degradation</keyword>
<evidence type="ECO:0000256" key="5">
    <source>
        <dbReference type="ARBA" id="ARBA00023277"/>
    </source>
</evidence>
<keyword evidence="11" id="KW-1185">Reference proteome</keyword>
<dbReference type="GO" id="GO:0004553">
    <property type="term" value="F:hydrolase activity, hydrolyzing O-glycosyl compounds"/>
    <property type="evidence" value="ECO:0007669"/>
    <property type="project" value="InterPro"/>
</dbReference>
<comment type="similarity">
    <text evidence="1">Belongs to the glycosyl hydrolase 43 family.</text>
</comment>
<organism evidence="10 11">
    <name type="scientific">Flammeovirga yaeyamensis</name>
    <dbReference type="NCBI Taxonomy" id="367791"/>
    <lineage>
        <taxon>Bacteria</taxon>
        <taxon>Pseudomonadati</taxon>
        <taxon>Bacteroidota</taxon>
        <taxon>Cytophagia</taxon>
        <taxon>Cytophagales</taxon>
        <taxon>Flammeovirgaceae</taxon>
        <taxon>Flammeovirga</taxon>
    </lineage>
</organism>
<dbReference type="RefSeq" id="WP_169662008.1">
    <property type="nucleotide sequence ID" value="NZ_CP076133.1"/>
</dbReference>
<accession>A0AAX1NFC3</accession>
<dbReference type="Pfam" id="PF04616">
    <property type="entry name" value="Glyco_hydro_43"/>
    <property type="match status" value="1"/>
</dbReference>
<dbReference type="InterPro" id="IPR023296">
    <property type="entry name" value="Glyco_hydro_beta-prop_sf"/>
</dbReference>
<dbReference type="EMBL" id="CP076133">
    <property type="protein sequence ID" value="QWG05332.1"/>
    <property type="molecule type" value="Genomic_DNA"/>
</dbReference>
<evidence type="ECO:0000313" key="11">
    <source>
        <dbReference type="Proteomes" id="UP000678679"/>
    </source>
</evidence>
<dbReference type="Gene3D" id="2.115.10.20">
    <property type="entry name" value="Glycosyl hydrolase domain, family 43"/>
    <property type="match status" value="1"/>
</dbReference>
<evidence type="ECO:0000256" key="2">
    <source>
        <dbReference type="ARBA" id="ARBA00022651"/>
    </source>
</evidence>
<dbReference type="SUPFAM" id="SSF49785">
    <property type="entry name" value="Galactose-binding domain-like"/>
    <property type="match status" value="2"/>
</dbReference>
<dbReference type="PROSITE" id="PS51175">
    <property type="entry name" value="CBM6"/>
    <property type="match status" value="1"/>
</dbReference>
<evidence type="ECO:0000259" key="9">
    <source>
        <dbReference type="PROSITE" id="PS51175"/>
    </source>
</evidence>
<keyword evidence="2" id="KW-0858">Xylan degradation</keyword>
<dbReference type="InterPro" id="IPR006584">
    <property type="entry name" value="Cellulose-bd_IV"/>
</dbReference>
<dbReference type="InterPro" id="IPR008979">
    <property type="entry name" value="Galactose-bd-like_sf"/>
</dbReference>
<sequence length="650" mass="73987">MNINLRKLTLLIGLCWGALAQAQNPFITHRFSADPTARVINDTLFVFPSSDTTCSQIKGNNGFCMPDYHVYSTVDLTNWTDHGEILSHNTVPWVEEDSYGMWAPDCIEKDGKYYFYFPAMPKDKSKFRRIGVAVADTPTGPYTPETHYIEGIEGIDPNAFIDDDGRIYLYYGGGEKLFWVELNQDMKTIKTKPQVVQGLPPKYKEGPFMFKRKGKYYFTFPHAPGGSEEIAYAVGDSPKGPFTYKGKVLERWKDGCWTNHHSFVEYKGEWFLFYHHMDLSGNKHRRSICADRVYFDEEGNIPEIKATYRGISKMFAKDAIQVDKYSVMENAKVEKTGAEQPNWVVKRISEHTKLAIKDIDFEKEKFTQVALFASAINEAEVDLFVGNKKMATFKLPKMKEGEWRLVKTDVLFKTKGMQDLNFIFRGNTEGLALDWVQFMKKDEVLVGKTPDIKLFNEMHQRLNIEAYKLYTLKEFKAETPQLSKHALVKGKCYINGELSEDITSVQEGDVIAFTSDKAKKMYNAFGGFKASNFSDQEGVNLEPCRLGGQNIGYIENGDYVMYNNLIFDRQPKQVTINMASVNDGGSIELRKNSVNGEMLARFDIKSTGGWQEWSSLTSEVAASINSTDKLFVVFKGTDGFLCNLADIKFN</sequence>
<dbReference type="GO" id="GO:0045493">
    <property type="term" value="P:xylan catabolic process"/>
    <property type="evidence" value="ECO:0007669"/>
    <property type="project" value="UniProtKB-KW"/>
</dbReference>
<evidence type="ECO:0000256" key="8">
    <source>
        <dbReference type="SAM" id="SignalP"/>
    </source>
</evidence>
<dbReference type="InterPro" id="IPR006710">
    <property type="entry name" value="Glyco_hydro_43"/>
</dbReference>
<keyword evidence="4" id="KW-0378">Hydrolase</keyword>
<feature type="chain" id="PRO_5043690525" evidence="8">
    <location>
        <begin position="23"/>
        <end position="650"/>
    </location>
</feature>
<dbReference type="SMART" id="SM00606">
    <property type="entry name" value="CBD_IV"/>
    <property type="match status" value="1"/>
</dbReference>
<evidence type="ECO:0000313" key="10">
    <source>
        <dbReference type="EMBL" id="QWG05332.1"/>
    </source>
</evidence>
<dbReference type="Pfam" id="PF03422">
    <property type="entry name" value="CBM_6"/>
    <property type="match status" value="1"/>
</dbReference>
<dbReference type="Gene3D" id="2.60.120.260">
    <property type="entry name" value="Galactose-binding domain-like"/>
    <property type="match status" value="2"/>
</dbReference>